<dbReference type="KEGG" id="gsn:YC6258_04206"/>
<evidence type="ECO:0000259" key="3">
    <source>
        <dbReference type="Pfam" id="PF03061"/>
    </source>
</evidence>
<sequence>MQKADDHRNRTFTWEDPAQSAQKASQMSGLEYLSAISREEIPMPPVMKLLGVEVLLVNENGVSLEFVPKEYHYNTIGGVHGGIYSTLLDSVISCAVHATLEKGIGYSTIDLKVNFIRPMTIETGLVSCLGNVVNSGRRLAFAEGKIIDQANKLLATATGTCMIHR</sequence>
<evidence type="ECO:0000313" key="5">
    <source>
        <dbReference type="Proteomes" id="UP000032266"/>
    </source>
</evidence>
<dbReference type="EMBL" id="CP007142">
    <property type="protein sequence ID" value="AJQ96240.1"/>
    <property type="molecule type" value="Genomic_DNA"/>
</dbReference>
<dbReference type="OrthoDB" id="9813282at2"/>
<evidence type="ECO:0000256" key="2">
    <source>
        <dbReference type="SAM" id="MobiDB-lite"/>
    </source>
</evidence>
<proteinExistence type="predicted"/>
<dbReference type="CDD" id="cd03443">
    <property type="entry name" value="PaaI_thioesterase"/>
    <property type="match status" value="1"/>
</dbReference>
<dbReference type="InterPro" id="IPR006683">
    <property type="entry name" value="Thioestr_dom"/>
</dbReference>
<feature type="region of interest" description="Disordered" evidence="2">
    <location>
        <begin position="1"/>
        <end position="21"/>
    </location>
</feature>
<protein>
    <submittedName>
        <fullName evidence="4">Uncharacterized protein, possibly involved in aromatic compounds catabolism</fullName>
    </submittedName>
</protein>
<dbReference type="Pfam" id="PF03061">
    <property type="entry name" value="4HBT"/>
    <property type="match status" value="1"/>
</dbReference>
<dbReference type="GO" id="GO:0061522">
    <property type="term" value="F:1,4-dihydroxy-2-naphthoyl-CoA thioesterase activity"/>
    <property type="evidence" value="ECO:0007669"/>
    <property type="project" value="TreeGrafter"/>
</dbReference>
<organism evidence="4 5">
    <name type="scientific">Gynuella sunshinyii YC6258</name>
    <dbReference type="NCBI Taxonomy" id="1445510"/>
    <lineage>
        <taxon>Bacteria</taxon>
        <taxon>Pseudomonadati</taxon>
        <taxon>Pseudomonadota</taxon>
        <taxon>Gammaproteobacteria</taxon>
        <taxon>Oceanospirillales</taxon>
        <taxon>Saccharospirillaceae</taxon>
        <taxon>Gynuella</taxon>
    </lineage>
</organism>
<dbReference type="AlphaFoldDB" id="A0A0C5VAB0"/>
<feature type="domain" description="Thioesterase" evidence="3">
    <location>
        <begin position="77"/>
        <end position="153"/>
    </location>
</feature>
<dbReference type="HOGENOM" id="CLU_089876_3_0_6"/>
<gene>
    <name evidence="4" type="ORF">YC6258_04206</name>
</gene>
<evidence type="ECO:0000313" key="4">
    <source>
        <dbReference type="EMBL" id="AJQ96240.1"/>
    </source>
</evidence>
<dbReference type="RefSeq" id="WP_044618297.1">
    <property type="nucleotide sequence ID" value="NZ_CP007142.1"/>
</dbReference>
<dbReference type="SUPFAM" id="SSF54637">
    <property type="entry name" value="Thioesterase/thiol ester dehydrase-isomerase"/>
    <property type="match status" value="1"/>
</dbReference>
<accession>A0A0C5VAB0</accession>
<keyword evidence="5" id="KW-1185">Reference proteome</keyword>
<dbReference type="Gene3D" id="3.10.129.10">
    <property type="entry name" value="Hotdog Thioesterase"/>
    <property type="match status" value="1"/>
</dbReference>
<reference evidence="4 5" key="1">
    <citation type="submission" date="2014-01" db="EMBL/GenBank/DDBJ databases">
        <title>Full genme sequencing of cellulolytic bacterium Gynuella sunshinyii YC6258T gen. nov., sp. nov.</title>
        <authorList>
            <person name="Khan H."/>
            <person name="Chung E.J."/>
            <person name="Chung Y.R."/>
        </authorList>
    </citation>
    <scope>NUCLEOTIDE SEQUENCE [LARGE SCALE GENOMIC DNA]</scope>
    <source>
        <strain evidence="4 5">YC6258</strain>
    </source>
</reference>
<dbReference type="PANTHER" id="PTHR43240:SF1">
    <property type="entry name" value="BLR5584 PROTEIN"/>
    <property type="match status" value="1"/>
</dbReference>
<name>A0A0C5VAB0_9GAMM</name>
<dbReference type="NCBIfam" id="TIGR00369">
    <property type="entry name" value="unchar_dom_1"/>
    <property type="match status" value="1"/>
</dbReference>
<dbReference type="STRING" id="1445510.YC6258_04206"/>
<evidence type="ECO:0000256" key="1">
    <source>
        <dbReference type="ARBA" id="ARBA00022801"/>
    </source>
</evidence>
<dbReference type="InterPro" id="IPR029069">
    <property type="entry name" value="HotDog_dom_sf"/>
</dbReference>
<keyword evidence="1" id="KW-0378">Hydrolase</keyword>
<dbReference type="Proteomes" id="UP000032266">
    <property type="component" value="Chromosome"/>
</dbReference>
<dbReference type="PANTHER" id="PTHR43240">
    <property type="entry name" value="1,4-DIHYDROXY-2-NAPHTHOYL-COA THIOESTERASE 1"/>
    <property type="match status" value="1"/>
</dbReference>
<dbReference type="GO" id="GO:0005829">
    <property type="term" value="C:cytosol"/>
    <property type="evidence" value="ECO:0007669"/>
    <property type="project" value="TreeGrafter"/>
</dbReference>
<dbReference type="InterPro" id="IPR003736">
    <property type="entry name" value="PAAI_dom"/>
</dbReference>